<proteinExistence type="inferred from homology"/>
<protein>
    <recommendedName>
        <fullName evidence="4">Type I restriction modification DNA specificity domain-containing protein</fullName>
    </recommendedName>
</protein>
<dbReference type="GO" id="GO:0003677">
    <property type="term" value="F:DNA binding"/>
    <property type="evidence" value="ECO:0007669"/>
    <property type="project" value="UniProtKB-KW"/>
</dbReference>
<dbReference type="PANTHER" id="PTHR30408">
    <property type="entry name" value="TYPE-1 RESTRICTION ENZYME ECOKI SPECIFICITY PROTEIN"/>
    <property type="match status" value="1"/>
</dbReference>
<feature type="domain" description="Type I restriction modification DNA specificity" evidence="4">
    <location>
        <begin position="6"/>
        <end position="190"/>
    </location>
</feature>
<dbReference type="CDD" id="cd17282">
    <property type="entry name" value="RMtype1_S_Eco16444ORF1681_TRD1-CR1_like"/>
    <property type="match status" value="1"/>
</dbReference>
<keyword evidence="2" id="KW-0680">Restriction system</keyword>
<dbReference type="EMBL" id="SUMC01000005">
    <property type="protein sequence ID" value="TKA12085.1"/>
    <property type="molecule type" value="Genomic_DNA"/>
</dbReference>
<dbReference type="Gene3D" id="3.90.220.20">
    <property type="entry name" value="DNA methylase specificity domains"/>
    <property type="match status" value="2"/>
</dbReference>
<dbReference type="InterPro" id="IPR000055">
    <property type="entry name" value="Restrct_endonuc_typeI_TRD"/>
</dbReference>
<evidence type="ECO:0000313" key="5">
    <source>
        <dbReference type="EMBL" id="TKA12085.1"/>
    </source>
</evidence>
<dbReference type="Proteomes" id="UP000305778">
    <property type="component" value="Unassembled WGS sequence"/>
</dbReference>
<evidence type="ECO:0000256" key="1">
    <source>
        <dbReference type="ARBA" id="ARBA00010923"/>
    </source>
</evidence>
<dbReference type="InterPro" id="IPR044946">
    <property type="entry name" value="Restrct_endonuc_typeI_TRD_sf"/>
</dbReference>
<keyword evidence="3" id="KW-0238">DNA-binding</keyword>
<dbReference type="OrthoDB" id="3197085at2"/>
<evidence type="ECO:0000256" key="3">
    <source>
        <dbReference type="ARBA" id="ARBA00023125"/>
    </source>
</evidence>
<evidence type="ECO:0000313" key="6">
    <source>
        <dbReference type="Proteomes" id="UP000305778"/>
    </source>
</evidence>
<comment type="similarity">
    <text evidence="1">Belongs to the type-I restriction system S methylase family.</text>
</comment>
<evidence type="ECO:0000256" key="2">
    <source>
        <dbReference type="ARBA" id="ARBA00022747"/>
    </source>
</evidence>
<gene>
    <name evidence="5" type="ORF">FCI23_07200</name>
</gene>
<keyword evidence="6" id="KW-1185">Reference proteome</keyword>
<dbReference type="Gene3D" id="1.10.287.1120">
    <property type="entry name" value="Bipartite methylase S protein"/>
    <property type="match status" value="1"/>
</dbReference>
<feature type="domain" description="Type I restriction modification DNA specificity" evidence="4">
    <location>
        <begin position="229"/>
        <end position="403"/>
    </location>
</feature>
<reference evidence="5 6" key="1">
    <citation type="submission" date="2019-04" db="EMBL/GenBank/DDBJ databases">
        <title>Streptomyces oryziradicis sp. nov., a novel actinomycete isolated from rhizosphere soil of rice (Oryza sativa L.).</title>
        <authorList>
            <person name="Li C."/>
        </authorList>
    </citation>
    <scope>NUCLEOTIDE SEQUENCE [LARGE SCALE GENOMIC DNA]</scope>
    <source>
        <strain evidence="5 6">NEAU-C40</strain>
    </source>
</reference>
<dbReference type="InterPro" id="IPR052021">
    <property type="entry name" value="Type-I_RS_S_subunit"/>
</dbReference>
<dbReference type="Pfam" id="PF01420">
    <property type="entry name" value="Methylase_S"/>
    <property type="match status" value="2"/>
</dbReference>
<accession>A0A4U0T8X6</accession>
<dbReference type="AlphaFoldDB" id="A0A4U0T8X6"/>
<evidence type="ECO:0000259" key="4">
    <source>
        <dbReference type="Pfam" id="PF01420"/>
    </source>
</evidence>
<dbReference type="RefSeq" id="WP_136722617.1">
    <property type="nucleotide sequence ID" value="NZ_SUMC01000005.1"/>
</dbReference>
<dbReference type="PANTHER" id="PTHR30408:SF12">
    <property type="entry name" value="TYPE I RESTRICTION ENZYME MJAVIII SPECIFICITY SUBUNIT"/>
    <property type="match status" value="1"/>
</dbReference>
<organism evidence="5 6">
    <name type="scientific">Actinacidiphila oryziradicis</name>
    <dbReference type="NCBI Taxonomy" id="2571141"/>
    <lineage>
        <taxon>Bacteria</taxon>
        <taxon>Bacillati</taxon>
        <taxon>Actinomycetota</taxon>
        <taxon>Actinomycetes</taxon>
        <taxon>Kitasatosporales</taxon>
        <taxon>Streptomycetaceae</taxon>
        <taxon>Actinacidiphila</taxon>
    </lineage>
</organism>
<sequence>MSRPKWAHVRLAECIATINSGVSVNSDDRPRGPGEIGVLKTSAVSAGSFKADENKVVIKRERSRATESVLGGSILFSRMNTPQLVGESCYVEADDPSLFLPDRLWQIRVDSSRIDARWLSFVLLAPRVASEIKGLATGTSGSMKNIARSSLLGIDILLPPIREQRRIAETLVALDDQIQLASKVIAKLEQAGRGLMEDLLSRGVDITGRLRPAESFETQTRDDKSFPASWIIVRLDQIAEVERGKFGHRPRNDPMYLNGPFPFIQTGDIAAVEGGVILDASQSLSHLGAAVSRKFAAGTIAVTIAANIADTAMLGRPMYFPDSVVGVSVYEPHRAEYVQLVLRAAKPRLESRAPQSAQRNINLQDLRPLDVPLPDPAEQRRICQVMKAHANAVAVERDALEKLLKKKAALLDDLLSGRVRVPQEAMS</sequence>
<dbReference type="GO" id="GO:0009307">
    <property type="term" value="P:DNA restriction-modification system"/>
    <property type="evidence" value="ECO:0007669"/>
    <property type="project" value="UniProtKB-KW"/>
</dbReference>
<dbReference type="SUPFAM" id="SSF116734">
    <property type="entry name" value="DNA methylase specificity domain"/>
    <property type="match status" value="2"/>
</dbReference>
<name>A0A4U0T8X6_9ACTN</name>
<comment type="caution">
    <text evidence="5">The sequence shown here is derived from an EMBL/GenBank/DDBJ whole genome shotgun (WGS) entry which is preliminary data.</text>
</comment>